<dbReference type="CDD" id="cd02440">
    <property type="entry name" value="AdoMet_MTases"/>
    <property type="match status" value="1"/>
</dbReference>
<organism evidence="3 4">
    <name type="scientific">Haloferula sargassicola</name>
    <dbReference type="NCBI Taxonomy" id="490096"/>
    <lineage>
        <taxon>Bacteria</taxon>
        <taxon>Pseudomonadati</taxon>
        <taxon>Verrucomicrobiota</taxon>
        <taxon>Verrucomicrobiia</taxon>
        <taxon>Verrucomicrobiales</taxon>
        <taxon>Verrucomicrobiaceae</taxon>
        <taxon>Haloferula</taxon>
    </lineage>
</organism>
<evidence type="ECO:0000313" key="3">
    <source>
        <dbReference type="EMBL" id="GAA5484168.1"/>
    </source>
</evidence>
<protein>
    <submittedName>
        <fullName evidence="3">Polyamine aminopropyltransferase</fullName>
    </submittedName>
</protein>
<dbReference type="InterPro" id="IPR029063">
    <property type="entry name" value="SAM-dependent_MTases_sf"/>
</dbReference>
<evidence type="ECO:0000256" key="1">
    <source>
        <dbReference type="ARBA" id="ARBA00023115"/>
    </source>
</evidence>
<dbReference type="PANTHER" id="PTHR43317:SF1">
    <property type="entry name" value="THERMOSPERMINE SYNTHASE ACAULIS5"/>
    <property type="match status" value="1"/>
</dbReference>
<keyword evidence="1" id="KW-0620">Polyamine biosynthesis</keyword>
<name>A0ABP9URK3_9BACT</name>
<dbReference type="PANTHER" id="PTHR43317">
    <property type="entry name" value="THERMOSPERMINE SYNTHASE ACAULIS5"/>
    <property type="match status" value="1"/>
</dbReference>
<dbReference type="EMBL" id="BAABRI010000021">
    <property type="protein sequence ID" value="GAA5484168.1"/>
    <property type="molecule type" value="Genomic_DNA"/>
</dbReference>
<sequence length="247" mass="27452">MGYKRIATTTTGHQSLEIWSTCASCEFRVAGAVHAWWHRDRFLTGLAWDNLAAAALLRPDGPPRSVLMLGLAGGTTPRILRQLVPEVEITAVDLDPAIIELAREHMRLDDTGMTIHIADAYEWAAGCGRTFDVVIDDCYLAGEDDVFRPERQPERLIETLRPLLAPGGLLLANLVTGPGHRRLQTRMRAAFRRAFPEVRSVTTPDSLNETLAGGGKVATGAVLDRWTADFPMKKDRDFWRRIGVRLL</sequence>
<feature type="domain" description="Methyltransferase" evidence="2">
    <location>
        <begin position="66"/>
        <end position="168"/>
    </location>
</feature>
<dbReference type="Pfam" id="PF13649">
    <property type="entry name" value="Methyltransf_25"/>
    <property type="match status" value="1"/>
</dbReference>
<dbReference type="SUPFAM" id="SSF53335">
    <property type="entry name" value="S-adenosyl-L-methionine-dependent methyltransferases"/>
    <property type="match status" value="1"/>
</dbReference>
<gene>
    <name evidence="3" type="primary">speE_3</name>
    <name evidence="3" type="ORF">Hsar01_03409</name>
</gene>
<dbReference type="Proteomes" id="UP001476282">
    <property type="component" value="Unassembled WGS sequence"/>
</dbReference>
<accession>A0ABP9URK3</accession>
<reference evidence="3 4" key="1">
    <citation type="submission" date="2024-02" db="EMBL/GenBank/DDBJ databases">
        <title>Haloferula sargassicola NBRC 104335.</title>
        <authorList>
            <person name="Ichikawa N."/>
            <person name="Katano-Makiyama Y."/>
            <person name="Hidaka K."/>
        </authorList>
    </citation>
    <scope>NUCLEOTIDE SEQUENCE [LARGE SCALE GENOMIC DNA]</scope>
    <source>
        <strain evidence="3 4">NBRC 104335</strain>
    </source>
</reference>
<evidence type="ECO:0000259" key="2">
    <source>
        <dbReference type="Pfam" id="PF13649"/>
    </source>
</evidence>
<dbReference type="Gene3D" id="3.40.50.150">
    <property type="entry name" value="Vaccinia Virus protein VP39"/>
    <property type="match status" value="1"/>
</dbReference>
<keyword evidence="4" id="KW-1185">Reference proteome</keyword>
<evidence type="ECO:0000313" key="4">
    <source>
        <dbReference type="Proteomes" id="UP001476282"/>
    </source>
</evidence>
<proteinExistence type="predicted"/>
<comment type="caution">
    <text evidence="3">The sequence shown here is derived from an EMBL/GenBank/DDBJ whole genome shotgun (WGS) entry which is preliminary data.</text>
</comment>
<dbReference type="InterPro" id="IPR041698">
    <property type="entry name" value="Methyltransf_25"/>
</dbReference>